<organism evidence="1">
    <name type="scientific">marine metagenome</name>
    <dbReference type="NCBI Taxonomy" id="408172"/>
    <lineage>
        <taxon>unclassified sequences</taxon>
        <taxon>metagenomes</taxon>
        <taxon>ecological metagenomes</taxon>
    </lineage>
</organism>
<dbReference type="AlphaFoldDB" id="A0A382VRT2"/>
<evidence type="ECO:0000313" key="1">
    <source>
        <dbReference type="EMBL" id="SVD49227.1"/>
    </source>
</evidence>
<sequence>MSALSVKPIPTLIHYTRSFEYMMVMKLQSVKLIPTRNWRNKNFDLVVERDKNRKKSQQRVDERIHYMWFNYLKLCLNLEEINYSVKKKGARGKVLAKTEVKVNKHIYKNWDLNDLYTMNFSEWYKDPKHKKLFTEGGFKPQRGARYHSLVKR</sequence>
<proteinExistence type="predicted"/>
<accession>A0A382VRT2</accession>
<dbReference type="EMBL" id="UINC01154122">
    <property type="protein sequence ID" value="SVD49227.1"/>
    <property type="molecule type" value="Genomic_DNA"/>
</dbReference>
<name>A0A382VRT2_9ZZZZ</name>
<reference evidence="1" key="1">
    <citation type="submission" date="2018-05" db="EMBL/GenBank/DDBJ databases">
        <authorList>
            <person name="Lanie J.A."/>
            <person name="Ng W.-L."/>
            <person name="Kazmierczak K.M."/>
            <person name="Andrzejewski T.M."/>
            <person name="Davidsen T.M."/>
            <person name="Wayne K.J."/>
            <person name="Tettelin H."/>
            <person name="Glass J.I."/>
            <person name="Rusch D."/>
            <person name="Podicherti R."/>
            <person name="Tsui H.-C.T."/>
            <person name="Winkler M.E."/>
        </authorList>
    </citation>
    <scope>NUCLEOTIDE SEQUENCE</scope>
</reference>
<feature type="non-terminal residue" evidence="1">
    <location>
        <position position="152"/>
    </location>
</feature>
<protein>
    <submittedName>
        <fullName evidence="1">Uncharacterized protein</fullName>
    </submittedName>
</protein>
<gene>
    <name evidence="1" type="ORF">METZ01_LOCUS402081</name>
</gene>